<evidence type="ECO:0000313" key="2">
    <source>
        <dbReference type="Proteomes" id="UP001160483"/>
    </source>
</evidence>
<organism evidence="1 2">
    <name type="scientific">Peronospora belbahrii</name>
    <dbReference type="NCBI Taxonomy" id="622444"/>
    <lineage>
        <taxon>Eukaryota</taxon>
        <taxon>Sar</taxon>
        <taxon>Stramenopiles</taxon>
        <taxon>Oomycota</taxon>
        <taxon>Peronosporomycetes</taxon>
        <taxon>Peronosporales</taxon>
        <taxon>Peronosporaceae</taxon>
        <taxon>Peronospora</taxon>
    </lineage>
</organism>
<dbReference type="EMBL" id="CAKKTJ010000219">
    <property type="protein sequence ID" value="CAH0478171.1"/>
    <property type="molecule type" value="Genomic_DNA"/>
</dbReference>
<dbReference type="PANTHER" id="PTHR22538:SF1">
    <property type="entry name" value="VWFD DOMAIN-CONTAINING PROTEIN"/>
    <property type="match status" value="1"/>
</dbReference>
<sequence>MQVHGLSTFSVLATPNVALKDTASVLYDAFATFKEDNMMYKYALVDGVAYVSRSLQENGMDIVVVECSHADILSSINLMVQALGEAEAVSTITTSDGSVVPCTSNESFKILVNGIKYGVCFYGPSGFTMFGSDIDVKVEYVTNHLPSQAPRIARKTKKSCKKVASPTSITPIGKSFLTGESIYNGERSLNILEKIILGGSCQCQSTPRPCIFIHGLGILVEKEENLDSFSSYWGNQTDHAPCCSSTEYAMLNTVNNSWADQFQQQKVCDRMLAVSETSKESEVSDTIIISHSMGSLMIAGAIANSQCKLASSTTWIAIGSPMLGSMASDYFQESCKDQTNFIMEEYVDSTRLCPADDGIKSLAYENESYSNPTLNKLYQSAQKAYRNNVYAAMCSHSYLGLLSSYQAKFWVLGTMIPHKTKHSDGIVEFLSCAGGFPETKFHKTYTERFYTSRLNHHDMAFRAGDALFDKSRMPVKWFQCLL</sequence>
<evidence type="ECO:0000313" key="1">
    <source>
        <dbReference type="EMBL" id="CAH0478171.1"/>
    </source>
</evidence>
<proteinExistence type="predicted"/>
<dbReference type="Gene3D" id="3.40.50.1820">
    <property type="entry name" value="alpha/beta hydrolase"/>
    <property type="match status" value="1"/>
</dbReference>
<dbReference type="AlphaFoldDB" id="A0AAU9L2X1"/>
<name>A0AAU9L2X1_9STRA</name>
<dbReference type="Proteomes" id="UP001160483">
    <property type="component" value="Unassembled WGS sequence"/>
</dbReference>
<dbReference type="PANTHER" id="PTHR22538">
    <property type="entry name" value="CILIA- AND FLAGELLA-ASSOCIATED PROTEIN 74"/>
    <property type="match status" value="1"/>
</dbReference>
<evidence type="ECO:0008006" key="3">
    <source>
        <dbReference type="Google" id="ProtNLM"/>
    </source>
</evidence>
<protein>
    <recommendedName>
        <fullName evidence="3">GPI inositol-deacylase</fullName>
    </recommendedName>
</protein>
<reference evidence="1" key="1">
    <citation type="submission" date="2021-11" db="EMBL/GenBank/DDBJ databases">
        <authorList>
            <person name="Islam A."/>
            <person name="Islam S."/>
            <person name="Flora M.S."/>
            <person name="Rahman M."/>
            <person name="Ziaur R.M."/>
            <person name="Epstein J.H."/>
            <person name="Hassan M."/>
            <person name="Klassen M."/>
            <person name="Woodard K."/>
            <person name="Webb A."/>
            <person name="Webby R.J."/>
            <person name="El Zowalaty M.E."/>
        </authorList>
    </citation>
    <scope>NUCLEOTIDE SEQUENCE</scope>
    <source>
        <strain evidence="1">Pbs3</strain>
    </source>
</reference>
<dbReference type="InterPro" id="IPR029058">
    <property type="entry name" value="AB_hydrolase_fold"/>
</dbReference>
<gene>
    <name evidence="1" type="ORF">PBS003_LOCUS4882</name>
</gene>
<accession>A0AAU9L2X1</accession>
<comment type="caution">
    <text evidence="1">The sequence shown here is derived from an EMBL/GenBank/DDBJ whole genome shotgun (WGS) entry which is preliminary data.</text>
</comment>